<protein>
    <recommendedName>
        <fullName evidence="2">Fibrinogen C-terminal domain-containing protein</fullName>
    </recommendedName>
</protein>
<dbReference type="InterPro" id="IPR036056">
    <property type="entry name" value="Fibrinogen-like_C"/>
</dbReference>
<dbReference type="OrthoDB" id="6350391at2759"/>
<feature type="domain" description="Fibrinogen C-terminal" evidence="2">
    <location>
        <begin position="125"/>
        <end position="177"/>
    </location>
</feature>
<dbReference type="EMBL" id="OU898279">
    <property type="protein sequence ID" value="CAG9833758.1"/>
    <property type="molecule type" value="Genomic_DNA"/>
</dbReference>
<dbReference type="Pfam" id="PF00147">
    <property type="entry name" value="Fibrinogen_C"/>
    <property type="match status" value="1"/>
</dbReference>
<reference evidence="3" key="1">
    <citation type="submission" date="2022-01" db="EMBL/GenBank/DDBJ databases">
        <authorList>
            <person name="King R."/>
        </authorList>
    </citation>
    <scope>NUCLEOTIDE SEQUENCE</scope>
</reference>
<dbReference type="InterPro" id="IPR014716">
    <property type="entry name" value="Fibrinogen_a/b/g_C_1"/>
</dbReference>
<evidence type="ECO:0000313" key="4">
    <source>
        <dbReference type="Proteomes" id="UP001153709"/>
    </source>
</evidence>
<keyword evidence="4" id="KW-1185">Reference proteome</keyword>
<feature type="chain" id="PRO_5040416320" description="Fibrinogen C-terminal domain-containing protein" evidence="1">
    <location>
        <begin position="27"/>
        <end position="212"/>
    </location>
</feature>
<dbReference type="SUPFAM" id="SSF56496">
    <property type="entry name" value="Fibrinogen C-terminal domain-like"/>
    <property type="match status" value="1"/>
</dbReference>
<dbReference type="NCBIfam" id="NF040941">
    <property type="entry name" value="GGGWT_bact"/>
    <property type="match status" value="1"/>
</dbReference>
<dbReference type="Proteomes" id="UP001153709">
    <property type="component" value="Chromosome 4"/>
</dbReference>
<dbReference type="PROSITE" id="PS51406">
    <property type="entry name" value="FIBRINOGEN_C_2"/>
    <property type="match status" value="1"/>
</dbReference>
<dbReference type="AlphaFoldDB" id="A0A9N9T1Q5"/>
<evidence type="ECO:0000259" key="2">
    <source>
        <dbReference type="PROSITE" id="PS51406"/>
    </source>
</evidence>
<dbReference type="Gene3D" id="3.90.215.10">
    <property type="entry name" value="Gamma Fibrinogen, chain A, domain 1"/>
    <property type="match status" value="1"/>
</dbReference>
<gene>
    <name evidence="3" type="ORF">DIABBA_LOCUS7135</name>
</gene>
<proteinExistence type="predicted"/>
<organism evidence="3 4">
    <name type="scientific">Diabrotica balteata</name>
    <name type="common">Banded cucumber beetle</name>
    <dbReference type="NCBI Taxonomy" id="107213"/>
    <lineage>
        <taxon>Eukaryota</taxon>
        <taxon>Metazoa</taxon>
        <taxon>Ecdysozoa</taxon>
        <taxon>Arthropoda</taxon>
        <taxon>Hexapoda</taxon>
        <taxon>Insecta</taxon>
        <taxon>Pterygota</taxon>
        <taxon>Neoptera</taxon>
        <taxon>Endopterygota</taxon>
        <taxon>Coleoptera</taxon>
        <taxon>Polyphaga</taxon>
        <taxon>Cucujiformia</taxon>
        <taxon>Chrysomeloidea</taxon>
        <taxon>Chrysomelidae</taxon>
        <taxon>Galerucinae</taxon>
        <taxon>Diabroticina</taxon>
        <taxon>Diabroticites</taxon>
        <taxon>Diabrotica</taxon>
    </lineage>
</organism>
<feature type="signal peptide" evidence="1">
    <location>
        <begin position="1"/>
        <end position="26"/>
    </location>
</feature>
<accession>A0A9N9T1Q5</accession>
<name>A0A9N9T1Q5_DIABA</name>
<sequence>MISFVVLLLICVKFGDFVFLPEKVSAAEPVNIKFTKLLDVKVEGRANSWKNDLGRFLYPQNEDVDLGTKEEYVQVPMKFSFAIDRVNGFQEYENTLKNVFDQCKYLVGKSQISFCRLNPVRTLSETGNTYPRSCREILESGNNKSGVYIIKPRTSNKPFAVLCDMETKGADGLIFRRGLMDLKIFIYLGETTNSVLGILWLNFGLDWKIFTI</sequence>
<keyword evidence="1" id="KW-0732">Signal</keyword>
<dbReference type="InterPro" id="IPR002181">
    <property type="entry name" value="Fibrinogen_a/b/g_C_dom"/>
</dbReference>
<evidence type="ECO:0000256" key="1">
    <source>
        <dbReference type="SAM" id="SignalP"/>
    </source>
</evidence>
<evidence type="ECO:0000313" key="3">
    <source>
        <dbReference type="EMBL" id="CAG9833758.1"/>
    </source>
</evidence>